<evidence type="ECO:0000256" key="4">
    <source>
        <dbReference type="ARBA" id="ARBA00023027"/>
    </source>
</evidence>
<dbReference type="Gene3D" id="3.90.110.10">
    <property type="entry name" value="Lactate dehydrogenase/glycoside hydrolase, family 4, C-terminal"/>
    <property type="match status" value="1"/>
</dbReference>
<feature type="binding site" evidence="9">
    <location>
        <position position="198"/>
    </location>
    <ligand>
        <name>Mn(2+)</name>
        <dbReference type="ChEBI" id="CHEBI:29035"/>
    </ligand>
</feature>
<feature type="binding site" evidence="8">
    <location>
        <position position="146"/>
    </location>
    <ligand>
        <name>substrate</name>
    </ligand>
</feature>
<dbReference type="Proteomes" id="UP000014158">
    <property type="component" value="Unassembled WGS sequence"/>
</dbReference>
<feature type="active site" description="Proton donor" evidence="7">
    <location>
        <position position="169"/>
    </location>
</feature>
<keyword evidence="6 11" id="KW-0326">Glycosidase</keyword>
<dbReference type="eggNOG" id="COG1486">
    <property type="taxonomic scope" value="Bacteria"/>
</dbReference>
<feature type="binding site" evidence="8">
    <location>
        <position position="92"/>
    </location>
    <ligand>
        <name>substrate</name>
    </ligand>
</feature>
<evidence type="ECO:0000256" key="7">
    <source>
        <dbReference type="PIRSR" id="PIRSR601088-1"/>
    </source>
</evidence>
<feature type="binding site" evidence="9">
    <location>
        <position position="168"/>
    </location>
    <ligand>
        <name>Mn(2+)</name>
        <dbReference type="ChEBI" id="CHEBI:29035"/>
    </ligand>
</feature>
<accession>R2S318</accession>
<evidence type="ECO:0000259" key="12">
    <source>
        <dbReference type="Pfam" id="PF11975"/>
    </source>
</evidence>
<dbReference type="InterPro" id="IPR036291">
    <property type="entry name" value="NAD(P)-bd_dom_sf"/>
</dbReference>
<comment type="similarity">
    <text evidence="1 11">Belongs to the glycosyl hydrolase 4 family.</text>
</comment>
<dbReference type="Pfam" id="PF11975">
    <property type="entry name" value="Glyco_hydro_4C"/>
    <property type="match status" value="1"/>
</dbReference>
<dbReference type="Proteomes" id="UP000013877">
    <property type="component" value="Unassembled WGS sequence"/>
</dbReference>
<evidence type="ECO:0000256" key="5">
    <source>
        <dbReference type="ARBA" id="ARBA00023211"/>
    </source>
</evidence>
<evidence type="ECO:0000256" key="6">
    <source>
        <dbReference type="ARBA" id="ARBA00023295"/>
    </source>
</evidence>
<organism evidence="13 15">
    <name type="scientific">Enterococcus raffinosus ATCC 49464</name>
    <dbReference type="NCBI Taxonomy" id="1158602"/>
    <lineage>
        <taxon>Bacteria</taxon>
        <taxon>Bacillati</taxon>
        <taxon>Bacillota</taxon>
        <taxon>Bacilli</taxon>
        <taxon>Lactobacillales</taxon>
        <taxon>Enterococcaceae</taxon>
        <taxon>Enterococcus</taxon>
    </lineage>
</organism>
<dbReference type="OrthoDB" id="9808275at2"/>
<reference evidence="14 16" key="2">
    <citation type="submission" date="2013-03" db="EMBL/GenBank/DDBJ databases">
        <title>The Genome Sequence of Enterococcus raffinosus ATCC_49464 (PacBio/Illumina hybrid assembly).</title>
        <authorList>
            <consortium name="The Broad Institute Genomics Platform"/>
            <consortium name="The Broad Institute Genome Sequencing Center for Infectious Disease"/>
            <person name="Earl A."/>
            <person name="Russ C."/>
            <person name="Gilmore M."/>
            <person name="Surin D."/>
            <person name="Walker B."/>
            <person name="Young S."/>
            <person name="Zeng Q."/>
            <person name="Gargeya S."/>
            <person name="Fitzgerald M."/>
            <person name="Haas B."/>
            <person name="Abouelleil A."/>
            <person name="Allen A.W."/>
            <person name="Alvarado L."/>
            <person name="Arachchi H.M."/>
            <person name="Berlin A.M."/>
            <person name="Chapman S.B."/>
            <person name="Gainer-Dewar J."/>
            <person name="Goldberg J."/>
            <person name="Griggs A."/>
            <person name="Gujja S."/>
            <person name="Hansen M."/>
            <person name="Howarth C."/>
            <person name="Imamovic A."/>
            <person name="Ireland A."/>
            <person name="Larimer J."/>
            <person name="McCowan C."/>
            <person name="Murphy C."/>
            <person name="Pearson M."/>
            <person name="Poon T.W."/>
            <person name="Priest M."/>
            <person name="Roberts A."/>
            <person name="Saif S."/>
            <person name="Shea T."/>
            <person name="Sisk P."/>
            <person name="Sykes S."/>
            <person name="Wortman J."/>
            <person name="Nusbaum C."/>
            <person name="Birren B."/>
        </authorList>
    </citation>
    <scope>NUCLEOTIDE SEQUENCE [LARGE SCALE GENOMIC DNA]</scope>
    <source>
        <strain evidence="14 16">ATCC 49464</strain>
    </source>
</reference>
<evidence type="ECO:0000256" key="8">
    <source>
        <dbReference type="PIRSR" id="PIRSR601088-2"/>
    </source>
</evidence>
<dbReference type="EMBL" id="AJAL01000001">
    <property type="protein sequence ID" value="EOH82589.1"/>
    <property type="molecule type" value="Genomic_DNA"/>
</dbReference>
<dbReference type="RefSeq" id="WP_010744163.1">
    <property type="nucleotide sequence ID" value="NZ_ASWF01000002.1"/>
</dbReference>
<dbReference type="PRINTS" id="PR00732">
    <property type="entry name" value="GLHYDRLASE4"/>
</dbReference>
<dbReference type="PANTHER" id="PTHR32092">
    <property type="entry name" value="6-PHOSPHO-BETA-GLUCOSIDASE-RELATED"/>
    <property type="match status" value="1"/>
</dbReference>
<dbReference type="Gene3D" id="3.40.50.720">
    <property type="entry name" value="NAD(P)-binding Rossmann-like Domain"/>
    <property type="match status" value="1"/>
</dbReference>
<dbReference type="InterPro" id="IPR001088">
    <property type="entry name" value="Glyco_hydro_4"/>
</dbReference>
<comment type="caution">
    <text evidence="13">The sequence shown here is derived from an EMBL/GenBank/DDBJ whole genome shotgun (WGS) entry which is preliminary data.</text>
</comment>
<protein>
    <recommendedName>
        <fullName evidence="12">Glycosyl hydrolase family 4 C-terminal domain-containing protein</fullName>
    </recommendedName>
</protein>
<dbReference type="HOGENOM" id="CLU_045951_2_0_9"/>
<sequence>MGNKFVMVGGGSTQSPGILEVLRRRAQELAIDELVLYDIDEKRVSLLGQYTKMYYAESNSTVKVSYTTNIDEAFTGADFLFMQIRPGLNAQRAIDEKICLSHGVVGQETCGLGGFSFALRVIPAVRQIIRKVKELCPNAWILNYTNPEAILSEAIYSEFPDAKCLCICDMPISIEGAIAKYFNKDLRDLTFKYFGLNHFGWWTQIIDKDGTDLLPVLREDVLSGKIDTLLMSNDETVGDQYWIDTYKQMIKLFKTFPEYFPNCYLQYYLTPDEMVAHDDITFTRGDYVTEGREKRIYEECERVIANGSAKDSSLHAGVHGNYIVDICHAIIHDTRERFTVNITNNGSISNFDPKAVVELPAYVGASGAEPIVVGEIPTFQKGLMEMQKAYEKLTVEAALTGSYQTALKAVMLNKTIPNFNVGKAVLDNLYEANKEWWPELKDDFSPNVTPAFV</sequence>
<dbReference type="GO" id="GO:0046872">
    <property type="term" value="F:metal ion binding"/>
    <property type="evidence" value="ECO:0007669"/>
    <property type="project" value="UniProtKB-KW"/>
</dbReference>
<dbReference type="PANTHER" id="PTHR32092:SF14">
    <property type="entry name" value="MALTOSE-6'-PHOSPHATE GLUCOSIDASE"/>
    <property type="match status" value="1"/>
</dbReference>
<keyword evidence="4 11" id="KW-0520">NAD</keyword>
<evidence type="ECO:0000313" key="15">
    <source>
        <dbReference type="Proteomes" id="UP000013877"/>
    </source>
</evidence>
<dbReference type="InterPro" id="IPR022616">
    <property type="entry name" value="Glyco_hydro_4_C"/>
</dbReference>
<dbReference type="SUPFAM" id="SSF56327">
    <property type="entry name" value="LDH C-terminal domain-like"/>
    <property type="match status" value="1"/>
</dbReference>
<evidence type="ECO:0000256" key="10">
    <source>
        <dbReference type="PIRSR" id="PIRSR601088-4"/>
    </source>
</evidence>
<gene>
    <name evidence="14" type="ORF">I590_01109</name>
    <name evidence="13" type="ORF">UAK_00826</name>
</gene>
<feature type="binding site" evidence="8">
    <location>
        <position position="284"/>
    </location>
    <ligand>
        <name>substrate</name>
    </ligand>
</feature>
<dbReference type="SUPFAM" id="SSF51735">
    <property type="entry name" value="NAD(P)-binding Rossmann-fold domains"/>
    <property type="match status" value="1"/>
</dbReference>
<keyword evidence="9" id="KW-0408">Iron</keyword>
<dbReference type="GO" id="GO:0016616">
    <property type="term" value="F:oxidoreductase activity, acting on the CH-OH group of donors, NAD or NADP as acceptor"/>
    <property type="evidence" value="ECO:0007669"/>
    <property type="project" value="InterPro"/>
</dbReference>
<evidence type="ECO:0000313" key="16">
    <source>
        <dbReference type="Proteomes" id="UP000014158"/>
    </source>
</evidence>
<keyword evidence="2 9" id="KW-0479">Metal-binding</keyword>
<evidence type="ECO:0000256" key="2">
    <source>
        <dbReference type="ARBA" id="ARBA00022723"/>
    </source>
</evidence>
<dbReference type="GO" id="GO:0005975">
    <property type="term" value="P:carbohydrate metabolic process"/>
    <property type="evidence" value="ECO:0007669"/>
    <property type="project" value="InterPro"/>
</dbReference>
<keyword evidence="9" id="KW-0170">Cobalt</keyword>
<feature type="site" description="Increases basicity of active site Tyr" evidence="10">
    <location>
        <position position="108"/>
    </location>
</feature>
<feature type="domain" description="Glycosyl hydrolase family 4 C-terminal" evidence="12">
    <location>
        <begin position="193"/>
        <end position="415"/>
    </location>
</feature>
<evidence type="ECO:0000256" key="9">
    <source>
        <dbReference type="PIRSR" id="PIRSR601088-3"/>
    </source>
</evidence>
<dbReference type="AlphaFoldDB" id="R2S318"/>
<dbReference type="PATRIC" id="fig|1158602.3.peg.851"/>
<dbReference type="GO" id="GO:0004553">
    <property type="term" value="F:hydrolase activity, hydrolyzing O-glycosyl compounds"/>
    <property type="evidence" value="ECO:0007669"/>
    <property type="project" value="InterPro"/>
</dbReference>
<evidence type="ECO:0000256" key="3">
    <source>
        <dbReference type="ARBA" id="ARBA00022801"/>
    </source>
</evidence>
<keyword evidence="16" id="KW-1185">Reference proteome</keyword>
<keyword evidence="9" id="KW-0533">Nickel</keyword>
<keyword evidence="3 11" id="KW-0378">Hydrolase</keyword>
<dbReference type="Pfam" id="PF02056">
    <property type="entry name" value="Glyco_hydro_4"/>
    <property type="match status" value="1"/>
</dbReference>
<evidence type="ECO:0000313" key="14">
    <source>
        <dbReference type="EMBL" id="EOT77573.1"/>
    </source>
</evidence>
<dbReference type="InterPro" id="IPR015955">
    <property type="entry name" value="Lactate_DH/Glyco_Ohase_4_C"/>
</dbReference>
<evidence type="ECO:0000256" key="11">
    <source>
        <dbReference type="RuleBase" id="RU361152"/>
    </source>
</evidence>
<feature type="active site" description="Proton acceptor" evidence="7">
    <location>
        <position position="264"/>
    </location>
</feature>
<evidence type="ECO:0000256" key="1">
    <source>
        <dbReference type="ARBA" id="ARBA00010141"/>
    </source>
</evidence>
<evidence type="ECO:0000313" key="13">
    <source>
        <dbReference type="EMBL" id="EOH82589.1"/>
    </source>
</evidence>
<name>R2S318_9ENTE</name>
<proteinExistence type="inferred from homology"/>
<dbReference type="EMBL" id="ASWF01000002">
    <property type="protein sequence ID" value="EOT77573.1"/>
    <property type="molecule type" value="Genomic_DNA"/>
</dbReference>
<reference evidence="13 15" key="1">
    <citation type="submission" date="2013-02" db="EMBL/GenBank/DDBJ databases">
        <title>The Genome Sequence of Enterococcus raffinosus ATCC_49464.</title>
        <authorList>
            <consortium name="The Broad Institute Genome Sequencing Platform"/>
            <consortium name="The Broad Institute Genome Sequencing Center for Infectious Disease"/>
            <person name="Earl A.M."/>
            <person name="Gilmore M.S."/>
            <person name="Lebreton F."/>
            <person name="Walker B."/>
            <person name="Young S.K."/>
            <person name="Zeng Q."/>
            <person name="Gargeya S."/>
            <person name="Fitzgerald M."/>
            <person name="Haas B."/>
            <person name="Abouelleil A."/>
            <person name="Alvarado L."/>
            <person name="Arachchi H.M."/>
            <person name="Berlin A.M."/>
            <person name="Chapman S.B."/>
            <person name="Dewar J."/>
            <person name="Goldberg J."/>
            <person name="Griggs A."/>
            <person name="Gujja S."/>
            <person name="Hansen M."/>
            <person name="Howarth C."/>
            <person name="Imamovic A."/>
            <person name="Larimer J."/>
            <person name="McCowan C."/>
            <person name="Murphy C."/>
            <person name="Neiman D."/>
            <person name="Pearson M."/>
            <person name="Priest M."/>
            <person name="Roberts A."/>
            <person name="Saif S."/>
            <person name="Shea T."/>
            <person name="Sisk P."/>
            <person name="Sykes S."/>
            <person name="Wortman J."/>
            <person name="Nusbaum C."/>
            <person name="Birren B."/>
        </authorList>
    </citation>
    <scope>NUCLEOTIDE SEQUENCE [LARGE SCALE GENOMIC DNA]</scope>
    <source>
        <strain evidence="13 15">ATCC 49464</strain>
    </source>
</reference>
<comment type="cofactor">
    <cofactor evidence="11">
        <name>NAD(+)</name>
        <dbReference type="ChEBI" id="CHEBI:57540"/>
    </cofactor>
    <text evidence="11">Binds 1 NAD(+) per subunit.</text>
</comment>
<keyword evidence="5 9" id="KW-0464">Manganese</keyword>